<proteinExistence type="predicted"/>
<reference evidence="1 2" key="1">
    <citation type="submission" date="2016-06" db="EMBL/GenBank/DDBJ databases">
        <title>Comparative genomics of the ectomycorrhizal sister species Rhizopogon vinicolor and Rhizopogon vesiculosus (Basidiomycota: Boletales) reveals a divergence of the mating type B locus.</title>
        <authorList>
            <consortium name="DOE Joint Genome Institute"/>
            <person name="Mujic A.B."/>
            <person name="Kuo A."/>
            <person name="Tritt A."/>
            <person name="Lipzen A."/>
            <person name="Chen C."/>
            <person name="Johnson J."/>
            <person name="Sharma A."/>
            <person name="Barry K."/>
            <person name="Grigoriev I.V."/>
            <person name="Spatafora J.W."/>
        </authorList>
    </citation>
    <scope>NUCLEOTIDE SEQUENCE [LARGE SCALE GENOMIC DNA]</scope>
    <source>
        <strain evidence="1 2">AM-OR11-026</strain>
    </source>
</reference>
<dbReference type="AlphaFoldDB" id="A0A1B7MWF4"/>
<evidence type="ECO:0000313" key="1">
    <source>
        <dbReference type="EMBL" id="OAX36953.1"/>
    </source>
</evidence>
<organism evidence="1 2">
    <name type="scientific">Rhizopogon vinicolor AM-OR11-026</name>
    <dbReference type="NCBI Taxonomy" id="1314800"/>
    <lineage>
        <taxon>Eukaryota</taxon>
        <taxon>Fungi</taxon>
        <taxon>Dikarya</taxon>
        <taxon>Basidiomycota</taxon>
        <taxon>Agaricomycotina</taxon>
        <taxon>Agaricomycetes</taxon>
        <taxon>Agaricomycetidae</taxon>
        <taxon>Boletales</taxon>
        <taxon>Suillineae</taxon>
        <taxon>Rhizopogonaceae</taxon>
        <taxon>Rhizopogon</taxon>
    </lineage>
</organism>
<dbReference type="Proteomes" id="UP000092154">
    <property type="component" value="Unassembled WGS sequence"/>
</dbReference>
<sequence>MNSLYRWIPLCCYGHMCTCASTSLPPSHTLPWVFDSYGYRTDSASAKSGFISKITSCFLWSSNHPHQDTSLWSALRSSFPFASEVVPARLGYFFNNLVLIVCIWSTVVNLESRTDVVSWTKR</sequence>
<protein>
    <submittedName>
        <fullName evidence="1">Uncharacterized protein</fullName>
    </submittedName>
</protein>
<name>A0A1B7MWF4_9AGAM</name>
<dbReference type="EMBL" id="KV448382">
    <property type="protein sequence ID" value="OAX36953.1"/>
    <property type="molecule type" value="Genomic_DNA"/>
</dbReference>
<keyword evidence="2" id="KW-1185">Reference proteome</keyword>
<gene>
    <name evidence="1" type="ORF">K503DRAFT_266541</name>
</gene>
<dbReference type="InParanoid" id="A0A1B7MWF4"/>
<evidence type="ECO:0000313" key="2">
    <source>
        <dbReference type="Proteomes" id="UP000092154"/>
    </source>
</evidence>
<accession>A0A1B7MWF4</accession>